<comment type="similarity">
    <text evidence="3">Belongs to the serpin family.</text>
</comment>
<dbReference type="PANTHER" id="PTHR11461">
    <property type="entry name" value="SERINE PROTEASE INHIBITOR, SERPIN"/>
    <property type="match status" value="1"/>
</dbReference>
<dbReference type="InterPro" id="IPR036186">
    <property type="entry name" value="Serpin_sf"/>
</dbReference>
<evidence type="ECO:0000259" key="5">
    <source>
        <dbReference type="SMART" id="SM00093"/>
    </source>
</evidence>
<accession>A0AAN7P0X9</accession>
<keyword evidence="7" id="KW-1185">Reference proteome</keyword>
<dbReference type="GO" id="GO:0005615">
    <property type="term" value="C:extracellular space"/>
    <property type="evidence" value="ECO:0007669"/>
    <property type="project" value="InterPro"/>
</dbReference>
<sequence length="420" mass="46831">MGCNKVKLCVCILISVLSKTVLGQQSEIDAVRNVSQSLNQFALRLLSETTNRLGSSNNLAISPYTVWSLLSIIAEGANGNTALQLEQVLMLPSNKELFRRNYKSLTKYLLQQTEGVQLDLNSAIFTTNDQNLNRGYQNMVKNFYGVDIMPTNFNNVAEAVNSINSYVAAATQNRIKNFVSVDDVVNAEIMMISTLFFKGKWKIPFNRTATHLDRFYDDSDNFKGQVNMMYQVGEYPYTILSNLKSHAVELPYGKGDRMSLIIILPRKGESLESVLKQMAVTPFSYVLNALEVAAEQFGEELVQVYLPRFSINSDLNLNEVLDHMGIKDAFNAYAADLLGIFSHCLYVSRVIQEAKIEVNEEGTVAASASGGSLQNKSPPPKFHANRGFAYFLVDKPTRSIVFTGKVSNPNSICDNCSRRQ</sequence>
<feature type="domain" description="Serpin" evidence="5">
    <location>
        <begin position="47"/>
        <end position="409"/>
    </location>
</feature>
<dbReference type="InterPro" id="IPR000215">
    <property type="entry name" value="Serpin_fam"/>
</dbReference>
<dbReference type="SMART" id="SM00093">
    <property type="entry name" value="SERPIN"/>
    <property type="match status" value="1"/>
</dbReference>
<dbReference type="PANTHER" id="PTHR11461:SF367">
    <property type="entry name" value="GH21475P-RELATED"/>
    <property type="match status" value="1"/>
</dbReference>
<proteinExistence type="inferred from homology"/>
<dbReference type="AlphaFoldDB" id="A0AAN7P0X9"/>
<evidence type="ECO:0000256" key="4">
    <source>
        <dbReference type="SAM" id="SignalP"/>
    </source>
</evidence>
<dbReference type="InterPro" id="IPR023796">
    <property type="entry name" value="Serpin_dom"/>
</dbReference>
<keyword evidence="4" id="KW-0732">Signal</keyword>
<reference evidence="7" key="1">
    <citation type="submission" date="2023-01" db="EMBL/GenBank/DDBJ databases">
        <title>Key to firefly adult light organ development and bioluminescence: homeobox transcription factors regulate luciferase expression and transportation to peroxisome.</title>
        <authorList>
            <person name="Fu X."/>
        </authorList>
    </citation>
    <scope>NUCLEOTIDE SEQUENCE [LARGE SCALE GENOMIC DNA]</scope>
</reference>
<dbReference type="Pfam" id="PF00079">
    <property type="entry name" value="Serpin"/>
    <property type="match status" value="1"/>
</dbReference>
<evidence type="ECO:0000256" key="2">
    <source>
        <dbReference type="ARBA" id="ARBA00022900"/>
    </source>
</evidence>
<organism evidence="6 7">
    <name type="scientific">Aquatica leii</name>
    <dbReference type="NCBI Taxonomy" id="1421715"/>
    <lineage>
        <taxon>Eukaryota</taxon>
        <taxon>Metazoa</taxon>
        <taxon>Ecdysozoa</taxon>
        <taxon>Arthropoda</taxon>
        <taxon>Hexapoda</taxon>
        <taxon>Insecta</taxon>
        <taxon>Pterygota</taxon>
        <taxon>Neoptera</taxon>
        <taxon>Endopterygota</taxon>
        <taxon>Coleoptera</taxon>
        <taxon>Polyphaga</taxon>
        <taxon>Elateriformia</taxon>
        <taxon>Elateroidea</taxon>
        <taxon>Lampyridae</taxon>
        <taxon>Luciolinae</taxon>
        <taxon>Aquatica</taxon>
    </lineage>
</organism>
<dbReference type="CDD" id="cd19598">
    <property type="entry name" value="serpin77Ba-like_insects"/>
    <property type="match status" value="1"/>
</dbReference>
<protein>
    <recommendedName>
        <fullName evidence="5">Serpin domain-containing protein</fullName>
    </recommendedName>
</protein>
<dbReference type="Gene3D" id="3.30.497.10">
    <property type="entry name" value="Antithrombin, subunit I, domain 2"/>
    <property type="match status" value="1"/>
</dbReference>
<dbReference type="EMBL" id="JARPUR010000008">
    <property type="protein sequence ID" value="KAK4871671.1"/>
    <property type="molecule type" value="Genomic_DNA"/>
</dbReference>
<gene>
    <name evidence="6" type="ORF">RN001_015795</name>
</gene>
<dbReference type="Proteomes" id="UP001353858">
    <property type="component" value="Unassembled WGS sequence"/>
</dbReference>
<dbReference type="SUPFAM" id="SSF56574">
    <property type="entry name" value="Serpins"/>
    <property type="match status" value="1"/>
</dbReference>
<evidence type="ECO:0000256" key="1">
    <source>
        <dbReference type="ARBA" id="ARBA00022690"/>
    </source>
</evidence>
<feature type="signal peptide" evidence="4">
    <location>
        <begin position="1"/>
        <end position="23"/>
    </location>
</feature>
<evidence type="ECO:0000313" key="6">
    <source>
        <dbReference type="EMBL" id="KAK4871671.1"/>
    </source>
</evidence>
<dbReference type="Gene3D" id="2.30.39.10">
    <property type="entry name" value="Alpha-1-antitrypsin, domain 1"/>
    <property type="match status" value="1"/>
</dbReference>
<dbReference type="InterPro" id="IPR042185">
    <property type="entry name" value="Serpin_sf_2"/>
</dbReference>
<evidence type="ECO:0000313" key="7">
    <source>
        <dbReference type="Proteomes" id="UP001353858"/>
    </source>
</evidence>
<dbReference type="InterPro" id="IPR042178">
    <property type="entry name" value="Serpin_sf_1"/>
</dbReference>
<feature type="chain" id="PRO_5043049868" description="Serpin domain-containing protein" evidence="4">
    <location>
        <begin position="24"/>
        <end position="420"/>
    </location>
</feature>
<keyword evidence="2" id="KW-0722">Serine protease inhibitor</keyword>
<keyword evidence="1" id="KW-0646">Protease inhibitor</keyword>
<evidence type="ECO:0000256" key="3">
    <source>
        <dbReference type="RuleBase" id="RU000411"/>
    </source>
</evidence>
<dbReference type="GO" id="GO:0004867">
    <property type="term" value="F:serine-type endopeptidase inhibitor activity"/>
    <property type="evidence" value="ECO:0007669"/>
    <property type="project" value="UniProtKB-KW"/>
</dbReference>
<comment type="caution">
    <text evidence="6">The sequence shown here is derived from an EMBL/GenBank/DDBJ whole genome shotgun (WGS) entry which is preliminary data.</text>
</comment>
<name>A0AAN7P0X9_9COLE</name>